<dbReference type="InterPro" id="IPR014944">
    <property type="entry name" value="Toxin_SymE-like"/>
</dbReference>
<evidence type="ECO:0000259" key="1">
    <source>
        <dbReference type="Pfam" id="PF08845"/>
    </source>
</evidence>
<evidence type="ECO:0000313" key="2">
    <source>
        <dbReference type="EMBL" id="QCT22178.1"/>
    </source>
</evidence>
<organism evidence="2 3">
    <name type="scientific">Jejubacter calystegiae</name>
    <dbReference type="NCBI Taxonomy" id="2579935"/>
    <lineage>
        <taxon>Bacteria</taxon>
        <taxon>Pseudomonadati</taxon>
        <taxon>Pseudomonadota</taxon>
        <taxon>Gammaproteobacteria</taxon>
        <taxon>Enterobacterales</taxon>
        <taxon>Enterobacteriaceae</taxon>
        <taxon>Jejubacter</taxon>
    </lineage>
</organism>
<keyword evidence="3" id="KW-1185">Reference proteome</keyword>
<dbReference type="OrthoDB" id="6053337at2"/>
<accession>A0A4P8YQ58</accession>
<dbReference type="Pfam" id="PF08845">
    <property type="entry name" value="SymE_toxin"/>
    <property type="match status" value="1"/>
</dbReference>
<dbReference type="AlphaFoldDB" id="A0A4P8YQ58"/>
<dbReference type="GO" id="GO:0016070">
    <property type="term" value="P:RNA metabolic process"/>
    <property type="evidence" value="ECO:0007669"/>
    <property type="project" value="InterPro"/>
</dbReference>
<dbReference type="GO" id="GO:0003723">
    <property type="term" value="F:RNA binding"/>
    <property type="evidence" value="ECO:0007669"/>
    <property type="project" value="InterPro"/>
</dbReference>
<dbReference type="RefSeq" id="WP_138098561.1">
    <property type="nucleotide sequence ID" value="NZ_CP040428.1"/>
</dbReference>
<dbReference type="Proteomes" id="UP000302163">
    <property type="component" value="Chromosome"/>
</dbReference>
<reference evidence="2 3" key="1">
    <citation type="submission" date="2019-05" db="EMBL/GenBank/DDBJ databases">
        <title>Complete genome sequence of Izhakiella calystegiae KSNA2, an endophyte isolated from beach morning glory (Calystegia soldanella).</title>
        <authorList>
            <person name="Jiang L."/>
            <person name="Jeong J.C."/>
            <person name="Kim C.Y."/>
            <person name="Kim D.H."/>
            <person name="Kim S.W."/>
            <person name="Lee j."/>
        </authorList>
    </citation>
    <scope>NUCLEOTIDE SEQUENCE [LARGE SCALE GENOMIC DNA]</scope>
    <source>
        <strain evidence="2 3">KSNA2</strain>
    </source>
</reference>
<proteinExistence type="predicted"/>
<protein>
    <submittedName>
        <fullName evidence="2">Type I addiction module toxin, SymE family</fullName>
    </submittedName>
</protein>
<evidence type="ECO:0000313" key="3">
    <source>
        <dbReference type="Proteomes" id="UP000302163"/>
    </source>
</evidence>
<feature type="domain" description="Toxin SymE-like" evidence="1">
    <location>
        <begin position="26"/>
        <end position="69"/>
    </location>
</feature>
<sequence>MKQQRNNARQTLINTIATHQCPNTNRPLTTANYSHRPSLYLKGRWLGEAGFQTGRSVKVTVKPDIIIIYPG</sequence>
<name>A0A4P8YQ58_9ENTR</name>
<dbReference type="EMBL" id="CP040428">
    <property type="protein sequence ID" value="QCT22178.1"/>
    <property type="molecule type" value="Genomic_DNA"/>
</dbReference>
<dbReference type="GO" id="GO:0016788">
    <property type="term" value="F:hydrolase activity, acting on ester bonds"/>
    <property type="evidence" value="ECO:0007669"/>
    <property type="project" value="InterPro"/>
</dbReference>
<dbReference type="GO" id="GO:0005737">
    <property type="term" value="C:cytoplasm"/>
    <property type="evidence" value="ECO:0007669"/>
    <property type="project" value="InterPro"/>
</dbReference>
<dbReference type="KEGG" id="izh:FEM41_22270"/>
<gene>
    <name evidence="2" type="ORF">FEM41_22270</name>
</gene>